<protein>
    <submittedName>
        <fullName evidence="3">NADP oxidoreductase coenzyme F420-dependent</fullName>
    </submittedName>
</protein>
<organism evidence="3 4">
    <name type="scientific">Tenacibaculum vairaonense</name>
    <dbReference type="NCBI Taxonomy" id="3137860"/>
    <lineage>
        <taxon>Bacteria</taxon>
        <taxon>Pseudomonadati</taxon>
        <taxon>Bacteroidota</taxon>
        <taxon>Flavobacteriia</taxon>
        <taxon>Flavobacteriales</taxon>
        <taxon>Flavobacteriaceae</taxon>
        <taxon>Tenacibaculum</taxon>
    </lineage>
</organism>
<feature type="domain" description="Pyrroline-5-carboxylate reductase catalytic N-terminal" evidence="1">
    <location>
        <begin position="3"/>
        <end position="82"/>
    </location>
</feature>
<accession>A0ABP1F547</accession>
<sequence length="251" mass="28198">MIRVVILGGGKVANHLAKAFLQAKNKIQLVQIYARNCKQIEHLKPYTLVTNSINNIQKADIYIIAVSDNAISEVSRQIKTSELVVHTSGSVTLDSLKNKGNKGVFYPLQSFSTDKNVNFDEIPFCLEAETPEDLKLLNKLASFIGKKIYNITSEQRRYLHVAAVFVNNFVNHLYKIGNDICDTYNVPFEVLHPLIKETASKLESLTPNDAQTGPAVRKDSKTIKNHLDLLTEKQQNIYKLLTDSIINGEKL</sequence>
<evidence type="ECO:0000259" key="2">
    <source>
        <dbReference type="Pfam" id="PF10728"/>
    </source>
</evidence>
<keyword evidence="4" id="KW-1185">Reference proteome</keyword>
<evidence type="ECO:0000313" key="3">
    <source>
        <dbReference type="EMBL" id="CAL2104736.1"/>
    </source>
</evidence>
<comment type="caution">
    <text evidence="3">The sequence shown here is derived from an EMBL/GenBank/DDBJ whole genome shotgun (WGS) entry which is preliminary data.</text>
</comment>
<dbReference type="Gene3D" id="3.40.50.720">
    <property type="entry name" value="NAD(P)-binding Rossmann-like Domain"/>
    <property type="match status" value="1"/>
</dbReference>
<dbReference type="SUPFAM" id="SSF48179">
    <property type="entry name" value="6-phosphogluconate dehydrogenase C-terminal domain-like"/>
    <property type="match status" value="1"/>
</dbReference>
<dbReference type="InterPro" id="IPR008927">
    <property type="entry name" value="6-PGluconate_DH-like_C_sf"/>
</dbReference>
<dbReference type="EMBL" id="CAXJRC010000001">
    <property type="protein sequence ID" value="CAL2104736.1"/>
    <property type="molecule type" value="Genomic_DNA"/>
</dbReference>
<dbReference type="InterPro" id="IPR037108">
    <property type="entry name" value="TM1727-like_C_sf"/>
</dbReference>
<dbReference type="Proteomes" id="UP001497602">
    <property type="component" value="Unassembled WGS sequence"/>
</dbReference>
<dbReference type="SUPFAM" id="SSF51735">
    <property type="entry name" value="NAD(P)-binding Rossmann-fold domains"/>
    <property type="match status" value="1"/>
</dbReference>
<reference evidence="3 4" key="1">
    <citation type="submission" date="2024-05" db="EMBL/GenBank/DDBJ databases">
        <authorList>
            <person name="Duchaud E."/>
        </authorList>
    </citation>
    <scope>NUCLEOTIDE SEQUENCE [LARGE SCALE GENOMIC DNA]</scope>
    <source>
        <strain evidence="3">Ena-SAMPLE-TAB-13-05-2024-13:56:06:370-140305</strain>
    </source>
</reference>
<feature type="domain" description="DUF2520" evidence="2">
    <location>
        <begin position="122"/>
        <end position="244"/>
    </location>
</feature>
<gene>
    <name evidence="3" type="ORF">T190115A13A_100024</name>
</gene>
<dbReference type="Gene3D" id="1.10.1040.20">
    <property type="entry name" value="ProC-like, C-terminal domain"/>
    <property type="match status" value="1"/>
</dbReference>
<evidence type="ECO:0000259" key="1">
    <source>
        <dbReference type="Pfam" id="PF03807"/>
    </source>
</evidence>
<name>A0ABP1F547_9FLAO</name>
<evidence type="ECO:0000313" key="4">
    <source>
        <dbReference type="Proteomes" id="UP001497602"/>
    </source>
</evidence>
<dbReference type="PANTHER" id="PTHR40459:SF1">
    <property type="entry name" value="CONSERVED HYPOTHETICAL ALANINE AND LEUCINE RICH PROTEIN"/>
    <property type="match status" value="1"/>
</dbReference>
<dbReference type="InterPro" id="IPR028939">
    <property type="entry name" value="P5C_Rdtase_cat_N"/>
</dbReference>
<dbReference type="InterPro" id="IPR036291">
    <property type="entry name" value="NAD(P)-bd_dom_sf"/>
</dbReference>
<proteinExistence type="predicted"/>
<dbReference type="InterPro" id="IPR018931">
    <property type="entry name" value="DUF2520"/>
</dbReference>
<dbReference type="Pfam" id="PF10728">
    <property type="entry name" value="DUF2520"/>
    <property type="match status" value="1"/>
</dbReference>
<dbReference type="PANTHER" id="PTHR40459">
    <property type="entry name" value="CONSERVED HYPOTHETICAL ALANINE AND LEUCINE RICH PROTEIN"/>
    <property type="match status" value="1"/>
</dbReference>
<dbReference type="Pfam" id="PF03807">
    <property type="entry name" value="F420_oxidored"/>
    <property type="match status" value="1"/>
</dbReference>